<evidence type="ECO:0000313" key="1">
    <source>
        <dbReference type="EMBL" id="RMZ94271.1"/>
    </source>
</evidence>
<dbReference type="EMBL" id="REGN01013175">
    <property type="protein sequence ID" value="RMZ94271.1"/>
    <property type="molecule type" value="Genomic_DNA"/>
</dbReference>
<organism evidence="1 2">
    <name type="scientific">Brachionus plicatilis</name>
    <name type="common">Marine rotifer</name>
    <name type="synonym">Brachionus muelleri</name>
    <dbReference type="NCBI Taxonomy" id="10195"/>
    <lineage>
        <taxon>Eukaryota</taxon>
        <taxon>Metazoa</taxon>
        <taxon>Spiralia</taxon>
        <taxon>Gnathifera</taxon>
        <taxon>Rotifera</taxon>
        <taxon>Eurotatoria</taxon>
        <taxon>Monogononta</taxon>
        <taxon>Pseudotrocha</taxon>
        <taxon>Ploima</taxon>
        <taxon>Brachionidae</taxon>
        <taxon>Brachionus</taxon>
    </lineage>
</organism>
<accession>A0A3M7P580</accession>
<keyword evidence="2" id="KW-1185">Reference proteome</keyword>
<feature type="non-terminal residue" evidence="1">
    <location>
        <position position="1"/>
    </location>
</feature>
<dbReference type="AlphaFoldDB" id="A0A3M7P580"/>
<dbReference type="Proteomes" id="UP000276133">
    <property type="component" value="Unassembled WGS sequence"/>
</dbReference>
<proteinExistence type="predicted"/>
<name>A0A3M7P580_BRAPC</name>
<sequence>SAQSVIYAEAVETSVLGYFVEIAANELFFLDKLDILQTISGQLDGLVEAILAAIRHVHNFYHFGLKARIEHVRSAQLGLEISRAGQHQACHIAFVVCQKNMGGGLGHFAQVVVTLFHAQAGETHRRLATTAVFFWQFDSELCDYVPGVALEGAKKGPVAIHDDKAEFGVVGQEGRQRLDVEFVVTKVKRGVDGLERLEVNVDFFFLAIFGHDFATVDDEAVRRHLVVELEASLDRCKCCDHRLAGYPRFDVGGCAQLVGDFF</sequence>
<evidence type="ECO:0000313" key="2">
    <source>
        <dbReference type="Proteomes" id="UP000276133"/>
    </source>
</evidence>
<comment type="caution">
    <text evidence="1">The sequence shown here is derived from an EMBL/GenBank/DDBJ whole genome shotgun (WGS) entry which is preliminary data.</text>
</comment>
<gene>
    <name evidence="1" type="ORF">BpHYR1_020023</name>
</gene>
<protein>
    <submittedName>
        <fullName evidence="1">Uncharacterized protein</fullName>
    </submittedName>
</protein>
<reference evidence="1 2" key="1">
    <citation type="journal article" date="2018" name="Sci. Rep.">
        <title>Genomic signatures of local adaptation to the degree of environmental predictability in rotifers.</title>
        <authorList>
            <person name="Franch-Gras L."/>
            <person name="Hahn C."/>
            <person name="Garcia-Roger E.M."/>
            <person name="Carmona M.J."/>
            <person name="Serra M."/>
            <person name="Gomez A."/>
        </authorList>
    </citation>
    <scope>NUCLEOTIDE SEQUENCE [LARGE SCALE GENOMIC DNA]</scope>
    <source>
        <strain evidence="1">HYR1</strain>
    </source>
</reference>